<gene>
    <name evidence="2" type="ORF">Pcinc_008264</name>
</gene>
<evidence type="ECO:0000313" key="2">
    <source>
        <dbReference type="EMBL" id="KAK3887558.1"/>
    </source>
</evidence>
<sequence>MSKLCNSTTPLSKPRFAPGPLSKLLNSTTPLAISHVPPGPLSCSTPLRHLRRRQRYATTPQLYAIHDAYNKVFLHKHCTLFLPCAFFLCVTSPVFFPLHLA</sequence>
<protein>
    <submittedName>
        <fullName evidence="2">Uncharacterized protein</fullName>
    </submittedName>
</protein>
<proteinExistence type="predicted"/>
<keyword evidence="1" id="KW-1133">Transmembrane helix</keyword>
<keyword evidence="1" id="KW-0812">Transmembrane</keyword>
<feature type="transmembrane region" description="Helical" evidence="1">
    <location>
        <begin position="80"/>
        <end position="100"/>
    </location>
</feature>
<accession>A0AAE1KXC9</accession>
<organism evidence="2 3">
    <name type="scientific">Petrolisthes cinctipes</name>
    <name type="common">Flat porcelain crab</name>
    <dbReference type="NCBI Taxonomy" id="88211"/>
    <lineage>
        <taxon>Eukaryota</taxon>
        <taxon>Metazoa</taxon>
        <taxon>Ecdysozoa</taxon>
        <taxon>Arthropoda</taxon>
        <taxon>Crustacea</taxon>
        <taxon>Multicrustacea</taxon>
        <taxon>Malacostraca</taxon>
        <taxon>Eumalacostraca</taxon>
        <taxon>Eucarida</taxon>
        <taxon>Decapoda</taxon>
        <taxon>Pleocyemata</taxon>
        <taxon>Anomura</taxon>
        <taxon>Galatheoidea</taxon>
        <taxon>Porcellanidae</taxon>
        <taxon>Petrolisthes</taxon>
    </lineage>
</organism>
<dbReference type="EMBL" id="JAWQEG010000621">
    <property type="protein sequence ID" value="KAK3887558.1"/>
    <property type="molecule type" value="Genomic_DNA"/>
</dbReference>
<keyword evidence="1" id="KW-0472">Membrane</keyword>
<name>A0AAE1KXC9_PETCI</name>
<comment type="caution">
    <text evidence="2">The sequence shown here is derived from an EMBL/GenBank/DDBJ whole genome shotgun (WGS) entry which is preliminary data.</text>
</comment>
<keyword evidence="3" id="KW-1185">Reference proteome</keyword>
<evidence type="ECO:0000256" key="1">
    <source>
        <dbReference type="SAM" id="Phobius"/>
    </source>
</evidence>
<dbReference type="Proteomes" id="UP001286313">
    <property type="component" value="Unassembled WGS sequence"/>
</dbReference>
<dbReference type="AlphaFoldDB" id="A0AAE1KXC9"/>
<reference evidence="2" key="1">
    <citation type="submission" date="2023-10" db="EMBL/GenBank/DDBJ databases">
        <title>Genome assemblies of two species of porcelain crab, Petrolisthes cinctipes and Petrolisthes manimaculis (Anomura: Porcellanidae).</title>
        <authorList>
            <person name="Angst P."/>
        </authorList>
    </citation>
    <scope>NUCLEOTIDE SEQUENCE</scope>
    <source>
        <strain evidence="2">PB745_01</strain>
        <tissue evidence="2">Gill</tissue>
    </source>
</reference>
<evidence type="ECO:0000313" key="3">
    <source>
        <dbReference type="Proteomes" id="UP001286313"/>
    </source>
</evidence>